<accession>A0A140L416</accession>
<evidence type="ECO:0000256" key="11">
    <source>
        <dbReference type="ARBA" id="ARBA00023316"/>
    </source>
</evidence>
<dbReference type="Pfam" id="PF00768">
    <property type="entry name" value="Peptidase_S11"/>
    <property type="match status" value="1"/>
</dbReference>
<dbReference type="SUPFAM" id="SSF56601">
    <property type="entry name" value="beta-lactamase/transpeptidase-like"/>
    <property type="match status" value="1"/>
</dbReference>
<feature type="active site" description="Acyl-ester intermediate" evidence="13">
    <location>
        <position position="68"/>
    </location>
</feature>
<evidence type="ECO:0000256" key="14">
    <source>
        <dbReference type="PIRSR" id="PIRSR618044-2"/>
    </source>
</evidence>
<dbReference type="PANTHER" id="PTHR21581">
    <property type="entry name" value="D-ALANYL-D-ALANINE CARBOXYPEPTIDASE"/>
    <property type="match status" value="1"/>
</dbReference>
<evidence type="ECO:0000256" key="10">
    <source>
        <dbReference type="ARBA" id="ARBA00022984"/>
    </source>
</evidence>
<evidence type="ECO:0000256" key="12">
    <source>
        <dbReference type="ARBA" id="ARBA00034000"/>
    </source>
</evidence>
<dbReference type="SUPFAM" id="SSF69189">
    <property type="entry name" value="Penicillin-binding protein associated domain"/>
    <property type="match status" value="1"/>
</dbReference>
<keyword evidence="5 17" id="KW-0121">Carboxypeptidase</keyword>
<evidence type="ECO:0000256" key="7">
    <source>
        <dbReference type="ARBA" id="ARBA00022729"/>
    </source>
</evidence>
<feature type="domain" description="Peptidase S11 D-Ala-D-Ala carboxypeptidase A C-terminal" evidence="16">
    <location>
        <begin position="275"/>
        <end position="363"/>
    </location>
</feature>
<proteinExistence type="inferred from homology"/>
<evidence type="ECO:0000256" key="2">
    <source>
        <dbReference type="ARBA" id="ARBA00004752"/>
    </source>
</evidence>
<dbReference type="STRING" id="520764.AN618_19290"/>
<dbReference type="PANTHER" id="PTHR21581:SF33">
    <property type="entry name" value="D-ALANYL-D-ALANINE CARBOXYPEPTIDASE DACB"/>
    <property type="match status" value="1"/>
</dbReference>
<keyword evidence="10" id="KW-0573">Peptidoglycan synthesis</keyword>
<dbReference type="GO" id="GO:0008360">
    <property type="term" value="P:regulation of cell shape"/>
    <property type="evidence" value="ECO:0007669"/>
    <property type="project" value="UniProtKB-KW"/>
</dbReference>
<keyword evidence="6" id="KW-0645">Protease</keyword>
<comment type="similarity">
    <text evidence="3 15">Belongs to the peptidase S11 family.</text>
</comment>
<reference evidence="17 18" key="1">
    <citation type="submission" date="2015-12" db="EMBL/GenBank/DDBJ databases">
        <title>Draft genome sequnece of Fervidicola ferrireducens strain Y170.</title>
        <authorList>
            <person name="Patel B.K."/>
        </authorList>
    </citation>
    <scope>NUCLEOTIDE SEQUENCE [LARGE SCALE GENOMIC DNA]</scope>
    <source>
        <strain evidence="17 18">Y170</strain>
    </source>
</reference>
<dbReference type="InterPro" id="IPR037167">
    <property type="entry name" value="Peptidase_S11_C_sf"/>
</dbReference>
<evidence type="ECO:0000256" key="15">
    <source>
        <dbReference type="RuleBase" id="RU004016"/>
    </source>
</evidence>
<feature type="active site" description="Proton acceptor" evidence="13">
    <location>
        <position position="71"/>
    </location>
</feature>
<evidence type="ECO:0000256" key="13">
    <source>
        <dbReference type="PIRSR" id="PIRSR618044-1"/>
    </source>
</evidence>
<dbReference type="EC" id="3.4.16.4" evidence="4"/>
<dbReference type="EMBL" id="LOED01000028">
    <property type="protein sequence ID" value="KXG75291.1"/>
    <property type="molecule type" value="Genomic_DNA"/>
</dbReference>
<dbReference type="GO" id="GO:0009002">
    <property type="term" value="F:serine-type D-Ala-D-Ala carboxypeptidase activity"/>
    <property type="evidence" value="ECO:0007669"/>
    <property type="project" value="UniProtKB-EC"/>
</dbReference>
<evidence type="ECO:0000256" key="5">
    <source>
        <dbReference type="ARBA" id="ARBA00022645"/>
    </source>
</evidence>
<comment type="pathway">
    <text evidence="2">Cell wall biogenesis; peptidoglycan biosynthesis.</text>
</comment>
<evidence type="ECO:0000313" key="17">
    <source>
        <dbReference type="EMBL" id="KXG75291.1"/>
    </source>
</evidence>
<evidence type="ECO:0000256" key="3">
    <source>
        <dbReference type="ARBA" id="ARBA00007164"/>
    </source>
</evidence>
<dbReference type="Gene3D" id="3.40.710.10">
    <property type="entry name" value="DD-peptidase/beta-lactamase superfamily"/>
    <property type="match status" value="1"/>
</dbReference>
<dbReference type="GO" id="GO:0006508">
    <property type="term" value="P:proteolysis"/>
    <property type="evidence" value="ECO:0007669"/>
    <property type="project" value="UniProtKB-KW"/>
</dbReference>
<protein>
    <recommendedName>
        <fullName evidence="4">serine-type D-Ala-D-Ala carboxypeptidase</fullName>
        <ecNumber evidence="4">3.4.16.4</ecNumber>
    </recommendedName>
</protein>
<evidence type="ECO:0000256" key="1">
    <source>
        <dbReference type="ARBA" id="ARBA00003217"/>
    </source>
</evidence>
<organism evidence="17 18">
    <name type="scientific">Fervidicola ferrireducens</name>
    <dbReference type="NCBI Taxonomy" id="520764"/>
    <lineage>
        <taxon>Bacteria</taxon>
        <taxon>Bacillati</taxon>
        <taxon>Bacillota</taxon>
        <taxon>Clostridia</taxon>
        <taxon>Thermosediminibacterales</taxon>
        <taxon>Thermosediminibacteraceae</taxon>
        <taxon>Fervidicola</taxon>
    </lineage>
</organism>
<keyword evidence="18" id="KW-1185">Reference proteome</keyword>
<comment type="catalytic activity">
    <reaction evidence="12">
        <text>Preferential cleavage: (Ac)2-L-Lys-D-Ala-|-D-Ala. Also transpeptidation of peptidyl-alanyl moieties that are N-acyl substituents of D-alanine.</text>
        <dbReference type="EC" id="3.4.16.4"/>
    </reaction>
</comment>
<dbReference type="InterPro" id="IPR001967">
    <property type="entry name" value="Peptidase_S11_N"/>
</dbReference>
<dbReference type="InterPro" id="IPR015956">
    <property type="entry name" value="Peniciliin-bd_prot_C_sf"/>
</dbReference>
<gene>
    <name evidence="17" type="primary">dacB</name>
    <name evidence="17" type="ORF">AN618_19290</name>
</gene>
<evidence type="ECO:0000256" key="4">
    <source>
        <dbReference type="ARBA" id="ARBA00012448"/>
    </source>
</evidence>
<dbReference type="UniPathway" id="UPA00219"/>
<dbReference type="InterPro" id="IPR012338">
    <property type="entry name" value="Beta-lactam/transpept-like"/>
</dbReference>
<evidence type="ECO:0000256" key="9">
    <source>
        <dbReference type="ARBA" id="ARBA00022960"/>
    </source>
</evidence>
<dbReference type="Gene3D" id="2.60.410.10">
    <property type="entry name" value="D-Ala-D-Ala carboxypeptidase, C-terminal domain"/>
    <property type="match status" value="1"/>
</dbReference>
<dbReference type="InParanoid" id="A0A140L416"/>
<dbReference type="PATRIC" id="fig|520764.3.peg.2070"/>
<feature type="binding site" evidence="14">
    <location>
        <position position="228"/>
    </location>
    <ligand>
        <name>substrate</name>
    </ligand>
</feature>
<feature type="active site" evidence="13">
    <location>
        <position position="123"/>
    </location>
</feature>
<dbReference type="Pfam" id="PF07943">
    <property type="entry name" value="PBP5_C"/>
    <property type="match status" value="1"/>
</dbReference>
<dbReference type="InterPro" id="IPR018044">
    <property type="entry name" value="Peptidase_S11"/>
</dbReference>
<evidence type="ECO:0000259" key="16">
    <source>
        <dbReference type="SMART" id="SM00936"/>
    </source>
</evidence>
<dbReference type="AlphaFoldDB" id="A0A140L416"/>
<evidence type="ECO:0000256" key="8">
    <source>
        <dbReference type="ARBA" id="ARBA00022801"/>
    </source>
</evidence>
<dbReference type="InterPro" id="IPR012907">
    <property type="entry name" value="Peptidase_S11_C"/>
</dbReference>
<name>A0A140L416_9FIRM</name>
<evidence type="ECO:0000256" key="6">
    <source>
        <dbReference type="ARBA" id="ARBA00022670"/>
    </source>
</evidence>
<dbReference type="SMART" id="SM00936">
    <property type="entry name" value="PBP5_C"/>
    <property type="match status" value="1"/>
</dbReference>
<keyword evidence="11" id="KW-0961">Cell wall biogenesis/degradation</keyword>
<comment type="function">
    <text evidence="1">Removes C-terminal D-alanyl residues from sugar-peptide cell wall precursors.</text>
</comment>
<dbReference type="Proteomes" id="UP000070427">
    <property type="component" value="Unassembled WGS sequence"/>
</dbReference>
<keyword evidence="9" id="KW-0133">Cell shape</keyword>
<evidence type="ECO:0000313" key="18">
    <source>
        <dbReference type="Proteomes" id="UP000070427"/>
    </source>
</evidence>
<dbReference type="GO" id="GO:0071555">
    <property type="term" value="P:cell wall organization"/>
    <property type="evidence" value="ECO:0007669"/>
    <property type="project" value="UniProtKB-KW"/>
</dbReference>
<dbReference type="PRINTS" id="PR00725">
    <property type="entry name" value="DADACBPTASE1"/>
</dbReference>
<keyword evidence="7" id="KW-0732">Signal</keyword>
<comment type="caution">
    <text evidence="17">The sequence shown here is derived from an EMBL/GenBank/DDBJ whole genome shotgun (WGS) entry which is preliminary data.</text>
</comment>
<keyword evidence="8 17" id="KW-0378">Hydrolase</keyword>
<dbReference type="GO" id="GO:0009252">
    <property type="term" value="P:peptidoglycan biosynthetic process"/>
    <property type="evidence" value="ECO:0007669"/>
    <property type="project" value="UniProtKB-UniPathway"/>
</dbReference>
<sequence>MFESSKKNALVSFLIYASFIIFNLSRAGVVQAEETSLHLNARAYLLLDATTGRVLIEKNSQLRLPMASTTKIMTAILALERGDLSSKVTVSRRAASVGGSSFHLMVGETMSLENMLYGLLLPSGNDAAIAIAEHIGGDVETFVEMMNRKAREIGAENTSFKNPHGLDEPGHYTTARDLALITRYALNIPKFREIVGTKDIVITEGKYTRHIYNTNRLLRISETIDGVKTGYTGKAGRCLVATAQKNGFRLISVVLGAQDHFSTSLKLLNYGFENYELKKLVSKDSVYAAVPVRGGIVKKAVVVAGEDIALPLRKKEKIRMNISVFPFTEAPVYKNQVLGEIQIYIDSTFICSAPLVSIYDIRKKSLFDNFYKMIKIWMLGEG</sequence>